<proteinExistence type="predicted"/>
<evidence type="ECO:0000256" key="1">
    <source>
        <dbReference type="SAM" id="MobiDB-lite"/>
    </source>
</evidence>
<name>A0A8H3IHL5_9LECA</name>
<reference evidence="2" key="1">
    <citation type="submission" date="2021-03" db="EMBL/GenBank/DDBJ databases">
        <authorList>
            <person name="Tagirdzhanova G."/>
        </authorList>
    </citation>
    <scope>NUCLEOTIDE SEQUENCE</scope>
</reference>
<protein>
    <submittedName>
        <fullName evidence="2">Uncharacterized protein</fullName>
    </submittedName>
</protein>
<sequence length="172" mass="19828">MTDYEVYPKFVTYDHQALPLLGEGHFEFNQDIDTEEHESKEALIAKWDKDCSRFKDVLATTNGSSSPSKETQDSINKTVDEFCQWGFDFARYGYHLTWKRTTDYLDLAKGFAALKENVYPIPPGDRDLLHQHLEKLGTLMKGYYPDGNPDEPKKEEEDGRGRKPVVRRTDSG</sequence>
<dbReference type="AlphaFoldDB" id="A0A8H3IHL5"/>
<dbReference type="EMBL" id="CAJPDS010000027">
    <property type="protein sequence ID" value="CAF9921145.1"/>
    <property type="molecule type" value="Genomic_DNA"/>
</dbReference>
<comment type="caution">
    <text evidence="2">The sequence shown here is derived from an EMBL/GenBank/DDBJ whole genome shotgun (WGS) entry which is preliminary data.</text>
</comment>
<keyword evidence="3" id="KW-1185">Reference proteome</keyword>
<feature type="compositionally biased region" description="Basic and acidic residues" evidence="1">
    <location>
        <begin position="150"/>
        <end position="172"/>
    </location>
</feature>
<evidence type="ECO:0000313" key="2">
    <source>
        <dbReference type="EMBL" id="CAF9921145.1"/>
    </source>
</evidence>
<gene>
    <name evidence="2" type="ORF">HETSPECPRED_004448</name>
</gene>
<dbReference type="Proteomes" id="UP000664521">
    <property type="component" value="Unassembled WGS sequence"/>
</dbReference>
<organism evidence="2 3">
    <name type="scientific">Heterodermia speciosa</name>
    <dbReference type="NCBI Taxonomy" id="116794"/>
    <lineage>
        <taxon>Eukaryota</taxon>
        <taxon>Fungi</taxon>
        <taxon>Dikarya</taxon>
        <taxon>Ascomycota</taxon>
        <taxon>Pezizomycotina</taxon>
        <taxon>Lecanoromycetes</taxon>
        <taxon>OSLEUM clade</taxon>
        <taxon>Lecanoromycetidae</taxon>
        <taxon>Caliciales</taxon>
        <taxon>Physciaceae</taxon>
        <taxon>Heterodermia</taxon>
    </lineage>
</organism>
<feature type="region of interest" description="Disordered" evidence="1">
    <location>
        <begin position="140"/>
        <end position="172"/>
    </location>
</feature>
<accession>A0A8H3IHL5</accession>
<evidence type="ECO:0000313" key="3">
    <source>
        <dbReference type="Proteomes" id="UP000664521"/>
    </source>
</evidence>